<dbReference type="InterPro" id="IPR036237">
    <property type="entry name" value="Xyl_isomerase-like_sf"/>
</dbReference>
<dbReference type="PANTHER" id="PTHR43489:SF7">
    <property type="entry name" value="3-DEHYDRO-D-GULOSIDE 4-EPIMERASE-RELATED"/>
    <property type="match status" value="1"/>
</dbReference>
<comment type="caution">
    <text evidence="3">The sequence shown here is derived from an EMBL/GenBank/DDBJ whole genome shotgun (WGS) entry which is preliminary data.</text>
</comment>
<feature type="domain" description="Xylose isomerase-like TIM barrel" evidence="2">
    <location>
        <begin position="25"/>
        <end position="280"/>
    </location>
</feature>
<dbReference type="RefSeq" id="WP_272002497.1">
    <property type="nucleotide sequence ID" value="NZ_JAQLXO010000011.1"/>
</dbReference>
<name>A0AAW6CUI2_9FIRM</name>
<dbReference type="SUPFAM" id="SSF51658">
    <property type="entry name" value="Xylose isomerase-like"/>
    <property type="match status" value="1"/>
</dbReference>
<dbReference type="Proteomes" id="UP001212981">
    <property type="component" value="Unassembled WGS sequence"/>
</dbReference>
<dbReference type="Gene3D" id="3.20.20.150">
    <property type="entry name" value="Divalent-metal-dependent TIM barrel enzymes"/>
    <property type="match status" value="1"/>
</dbReference>
<dbReference type="Pfam" id="PF01261">
    <property type="entry name" value="AP_endonuc_2"/>
    <property type="match status" value="1"/>
</dbReference>
<dbReference type="InterPro" id="IPR050417">
    <property type="entry name" value="Sugar_Epim/Isomerase"/>
</dbReference>
<protein>
    <submittedName>
        <fullName evidence="3">Sugar phosphate isomerase/epimerase</fullName>
    </submittedName>
</protein>
<evidence type="ECO:0000313" key="4">
    <source>
        <dbReference type="Proteomes" id="UP001212981"/>
    </source>
</evidence>
<evidence type="ECO:0000313" key="3">
    <source>
        <dbReference type="EMBL" id="MDB7982590.1"/>
    </source>
</evidence>
<dbReference type="EMBL" id="JAQLXO010000011">
    <property type="protein sequence ID" value="MDB7982590.1"/>
    <property type="molecule type" value="Genomic_DNA"/>
</dbReference>
<organism evidence="3 4">
    <name type="scientific">Faecalicoccus pleomorphus</name>
    <dbReference type="NCBI Taxonomy" id="1323"/>
    <lineage>
        <taxon>Bacteria</taxon>
        <taxon>Bacillati</taxon>
        <taxon>Bacillota</taxon>
        <taxon>Erysipelotrichia</taxon>
        <taxon>Erysipelotrichales</taxon>
        <taxon>Erysipelotrichaceae</taxon>
        <taxon>Faecalicoccus</taxon>
    </lineage>
</organism>
<gene>
    <name evidence="3" type="ORF">PND82_07155</name>
</gene>
<evidence type="ECO:0000256" key="1">
    <source>
        <dbReference type="ARBA" id="ARBA00023235"/>
    </source>
</evidence>
<dbReference type="PANTHER" id="PTHR43489">
    <property type="entry name" value="ISOMERASE"/>
    <property type="match status" value="1"/>
</dbReference>
<dbReference type="InterPro" id="IPR013022">
    <property type="entry name" value="Xyl_isomerase-like_TIM-brl"/>
</dbReference>
<dbReference type="GO" id="GO:0016853">
    <property type="term" value="F:isomerase activity"/>
    <property type="evidence" value="ECO:0007669"/>
    <property type="project" value="UniProtKB-KW"/>
</dbReference>
<accession>A0AAW6CUI2</accession>
<keyword evidence="1 3" id="KW-0413">Isomerase</keyword>
<proteinExistence type="predicted"/>
<dbReference type="AlphaFoldDB" id="A0AAW6CUI2"/>
<sequence>MDITFGVDSFIWTENFLEKDLWVIKKAEELGFKVIDFAIAHPETFPTEKVIEELKKTSLIPVTTTTLDDQRNLLSEDARIRGNGVRSMKLLVDINKKLGSKILGGVNYAGWGCLSGKPRTNEEWSNSVNAMKEICEYALQVYPDLNICVECVNRFETHFLNIAEDAVQYCKDVGTSNIKVHLDCFHMIREEKSFSGAVKTCGKKYLGYVHVNENDRGIPGTGLVPFPELFNALKEVGYEGPCTIESFDPSFKELNSNCAIWRSFAPTGEALAIEGLKNLKEIASSI</sequence>
<reference evidence="3" key="1">
    <citation type="submission" date="2023-01" db="EMBL/GenBank/DDBJ databases">
        <title>Human gut microbiome strain richness.</title>
        <authorList>
            <person name="Chen-Liaw A."/>
        </authorList>
    </citation>
    <scope>NUCLEOTIDE SEQUENCE</scope>
    <source>
        <strain evidence="3">D8_m1001271B151109d0_201107</strain>
    </source>
</reference>
<evidence type="ECO:0000259" key="2">
    <source>
        <dbReference type="Pfam" id="PF01261"/>
    </source>
</evidence>